<dbReference type="EMBL" id="LT906453">
    <property type="protein sequence ID" value="SNV23897.1"/>
    <property type="molecule type" value="Genomic_DNA"/>
</dbReference>
<dbReference type="EMBL" id="UFYA01000001">
    <property type="protein sequence ID" value="STD10008.1"/>
    <property type="molecule type" value="Genomic_DNA"/>
</dbReference>
<protein>
    <submittedName>
        <fullName evidence="1">Uncharacterized protein</fullName>
    </submittedName>
</protein>
<dbReference type="KEGG" id="dco:SAMEA4475696_1928"/>
<accession>A0A239VNS1</accession>
<dbReference type="STRING" id="1121387.GCA_000429885_00298"/>
<dbReference type="OrthoDB" id="3214648at2"/>
<dbReference type="Proteomes" id="UP000254118">
    <property type="component" value="Unassembled WGS sequence"/>
</dbReference>
<dbReference type="RefSeq" id="WP_084440825.1">
    <property type="nucleotide sequence ID" value="NZ_JAAFNI010000001.1"/>
</dbReference>
<evidence type="ECO:0000313" key="1">
    <source>
        <dbReference type="EMBL" id="SNV23897.1"/>
    </source>
</evidence>
<organism evidence="1 3">
    <name type="scientific">Dermatophilus congolensis</name>
    <dbReference type="NCBI Taxonomy" id="1863"/>
    <lineage>
        <taxon>Bacteria</taxon>
        <taxon>Bacillati</taxon>
        <taxon>Actinomycetota</taxon>
        <taxon>Actinomycetes</taxon>
        <taxon>Micrococcales</taxon>
        <taxon>Dermatophilaceae</taxon>
        <taxon>Dermatophilus</taxon>
    </lineage>
</organism>
<proteinExistence type="predicted"/>
<name>A0A239VNS1_9MICO</name>
<gene>
    <name evidence="2" type="ORF">NCTC7915_01283</name>
    <name evidence="1" type="ORF">SAMEA4475696_01928</name>
</gene>
<sequence length="68" mass="7405">MSDWVWKAFDDGGAQVRVADAEVPFESREDAEAWLGESWLGLTELGVVSVSLLCGGEVVYGPMSLEQE</sequence>
<evidence type="ECO:0000313" key="3">
    <source>
        <dbReference type="Proteomes" id="UP000242637"/>
    </source>
</evidence>
<dbReference type="Proteomes" id="UP000242637">
    <property type="component" value="Chromosome 1"/>
</dbReference>
<reference evidence="1 3" key="1">
    <citation type="submission" date="2017-06" db="EMBL/GenBank/DDBJ databases">
        <authorList>
            <consortium name="Pathogen Informatics"/>
        </authorList>
    </citation>
    <scope>NUCLEOTIDE SEQUENCE [LARGE SCALE GENOMIC DNA]</scope>
    <source>
        <strain evidence="1 3">NCTC13039</strain>
    </source>
</reference>
<keyword evidence="3" id="KW-1185">Reference proteome</keyword>
<evidence type="ECO:0000313" key="4">
    <source>
        <dbReference type="Proteomes" id="UP000254118"/>
    </source>
</evidence>
<reference evidence="2 4" key="2">
    <citation type="submission" date="2018-06" db="EMBL/GenBank/DDBJ databases">
        <authorList>
            <consortium name="Pathogen Informatics"/>
            <person name="Doyle S."/>
        </authorList>
    </citation>
    <scope>NUCLEOTIDE SEQUENCE [LARGE SCALE GENOMIC DNA]</scope>
    <source>
        <strain evidence="2 4">NCTC7915</strain>
    </source>
</reference>
<dbReference type="AlphaFoldDB" id="A0A239VNS1"/>
<evidence type="ECO:0000313" key="2">
    <source>
        <dbReference type="EMBL" id="STD10008.1"/>
    </source>
</evidence>
<dbReference type="GeneID" id="63460610"/>